<dbReference type="AlphaFoldDB" id="A0A4Y9J9Z0"/>
<accession>A0A4Y9J9Z0</accession>
<dbReference type="Pfam" id="PF10055">
    <property type="entry name" value="DUF2292"/>
    <property type="match status" value="1"/>
</dbReference>
<dbReference type="OrthoDB" id="2225074at2"/>
<proteinExistence type="predicted"/>
<comment type="caution">
    <text evidence="1">The sequence shown here is derived from an EMBL/GenBank/DDBJ whole genome shotgun (WGS) entry which is preliminary data.</text>
</comment>
<protein>
    <submittedName>
        <fullName evidence="1">DUF2292 domain-containing protein</fullName>
    </submittedName>
</protein>
<gene>
    <name evidence="1" type="ORF">E4T82_06320</name>
</gene>
<evidence type="ECO:0000313" key="1">
    <source>
        <dbReference type="EMBL" id="TFU97833.1"/>
    </source>
</evidence>
<evidence type="ECO:0000313" key="2">
    <source>
        <dbReference type="Proteomes" id="UP000297253"/>
    </source>
</evidence>
<dbReference type="RefSeq" id="WP_135182013.1">
    <property type="nucleotide sequence ID" value="NZ_JADGKZ010000007.1"/>
</dbReference>
<dbReference type="Proteomes" id="UP000297253">
    <property type="component" value="Unassembled WGS sequence"/>
</dbReference>
<dbReference type="EMBL" id="SPPD01000007">
    <property type="protein sequence ID" value="TFU97833.1"/>
    <property type="molecule type" value="Genomic_DNA"/>
</dbReference>
<name>A0A4Y9J9Z0_9STRE</name>
<sequence length="56" mass="6560">MEKESKNLQPFLDDNFVIFQENDIIGMKKLPAYGSLIFTVQDSKIVQIETRQKEKI</sequence>
<dbReference type="InterPro" id="IPR018743">
    <property type="entry name" value="DUF2292"/>
</dbReference>
<reference evidence="1 2" key="1">
    <citation type="submission" date="2019-03" db="EMBL/GenBank/DDBJ databases">
        <title>Diversity of the mouse oral microbiome.</title>
        <authorList>
            <person name="Joseph S."/>
            <person name="Aduse-Opoku J."/>
            <person name="Curtis M."/>
            <person name="Wade W."/>
            <person name="Hashim A."/>
        </authorList>
    </citation>
    <scope>NUCLEOTIDE SEQUENCE [LARGE SCALE GENOMIC DNA]</scope>
    <source>
        <strain evidence="1 2">WM131</strain>
    </source>
</reference>
<organism evidence="1 2">
    <name type="scientific">Streptococcus cuniculi</name>
    <dbReference type="NCBI Taxonomy" id="1432788"/>
    <lineage>
        <taxon>Bacteria</taxon>
        <taxon>Bacillati</taxon>
        <taxon>Bacillota</taxon>
        <taxon>Bacilli</taxon>
        <taxon>Lactobacillales</taxon>
        <taxon>Streptococcaceae</taxon>
        <taxon>Streptococcus</taxon>
    </lineage>
</organism>